<name>A0A656YWQ1_9EURY</name>
<protein>
    <submittedName>
        <fullName evidence="1">Uncharacterized protein</fullName>
    </submittedName>
</protein>
<reference evidence="1 2" key="1">
    <citation type="journal article" date="2016" name="Sci. Rep.">
        <title>Metabolic traits of an uncultured archaeal lineage -MSBL1- from brine pools of the Red Sea.</title>
        <authorList>
            <person name="Mwirichia R."/>
            <person name="Alam I."/>
            <person name="Rashid M."/>
            <person name="Vinu M."/>
            <person name="Ba-Alawi W."/>
            <person name="Anthony Kamau A."/>
            <person name="Kamanda Ngugi D."/>
            <person name="Goker M."/>
            <person name="Klenk H.P."/>
            <person name="Bajic V."/>
            <person name="Stingl U."/>
        </authorList>
    </citation>
    <scope>NUCLEOTIDE SEQUENCE [LARGE SCALE GENOMIC DNA]</scope>
    <source>
        <strain evidence="1">SCGC-AAA259J03</strain>
    </source>
</reference>
<organism evidence="1 2">
    <name type="scientific">candidate division MSBL1 archaeon SCGC-AAA259J03</name>
    <dbReference type="NCBI Taxonomy" id="1698269"/>
    <lineage>
        <taxon>Archaea</taxon>
        <taxon>Methanobacteriati</taxon>
        <taxon>Methanobacteriota</taxon>
        <taxon>candidate division MSBL1</taxon>
    </lineage>
</organism>
<comment type="caution">
    <text evidence="1">The sequence shown here is derived from an EMBL/GenBank/DDBJ whole genome shotgun (WGS) entry which is preliminary data.</text>
</comment>
<evidence type="ECO:0000313" key="2">
    <source>
        <dbReference type="Proteomes" id="UP000070257"/>
    </source>
</evidence>
<dbReference type="AlphaFoldDB" id="A0A656YWQ1"/>
<gene>
    <name evidence="1" type="ORF">AKJ39_04735</name>
</gene>
<dbReference type="EMBL" id="LHXT01000109">
    <property type="protein sequence ID" value="KXA96353.1"/>
    <property type="molecule type" value="Genomic_DNA"/>
</dbReference>
<keyword evidence="2" id="KW-1185">Reference proteome</keyword>
<sequence>MIWSLKIGKTKNFSVKEICNAGRKGSALAGSDKLDVEFIRILGSNIIDSNNIRVERILSR</sequence>
<proteinExistence type="predicted"/>
<accession>A0A656YWQ1</accession>
<dbReference type="Proteomes" id="UP000070257">
    <property type="component" value="Unassembled WGS sequence"/>
</dbReference>
<evidence type="ECO:0000313" key="1">
    <source>
        <dbReference type="EMBL" id="KXA96353.1"/>
    </source>
</evidence>